<dbReference type="PRINTS" id="PR00419">
    <property type="entry name" value="ADXRDTASE"/>
</dbReference>
<dbReference type="InterPro" id="IPR020806">
    <property type="entry name" value="PKS_PP-bd"/>
</dbReference>
<dbReference type="InterPro" id="IPR020835">
    <property type="entry name" value="Catalase_sf"/>
</dbReference>
<dbReference type="GO" id="GO:0004096">
    <property type="term" value="F:catalase activity"/>
    <property type="evidence" value="ECO:0007669"/>
    <property type="project" value="InterPro"/>
</dbReference>
<organism evidence="9 10">
    <name type="scientific">Mikania micrantha</name>
    <name type="common">bitter vine</name>
    <dbReference type="NCBI Taxonomy" id="192012"/>
    <lineage>
        <taxon>Eukaryota</taxon>
        <taxon>Viridiplantae</taxon>
        <taxon>Streptophyta</taxon>
        <taxon>Embryophyta</taxon>
        <taxon>Tracheophyta</taxon>
        <taxon>Spermatophyta</taxon>
        <taxon>Magnoliopsida</taxon>
        <taxon>eudicotyledons</taxon>
        <taxon>Gunneridae</taxon>
        <taxon>Pentapetalae</taxon>
        <taxon>asterids</taxon>
        <taxon>campanulids</taxon>
        <taxon>Asterales</taxon>
        <taxon>Asteraceae</taxon>
        <taxon>Asteroideae</taxon>
        <taxon>Heliantheae alliance</taxon>
        <taxon>Eupatorieae</taxon>
        <taxon>Mikania</taxon>
    </lineage>
</organism>
<dbReference type="GO" id="GO:0020037">
    <property type="term" value="F:heme binding"/>
    <property type="evidence" value="ECO:0007669"/>
    <property type="project" value="InterPro"/>
</dbReference>
<dbReference type="InterPro" id="IPR042099">
    <property type="entry name" value="ANL_N_sf"/>
</dbReference>
<dbReference type="PANTHER" id="PTHR22754:SF32">
    <property type="entry name" value="DISCO-INTERACTING PROTEIN 2"/>
    <property type="match status" value="1"/>
</dbReference>
<dbReference type="InterPro" id="IPR002937">
    <property type="entry name" value="Amino_oxidase"/>
</dbReference>
<dbReference type="Gene3D" id="2.160.10.10">
    <property type="entry name" value="Hexapeptide repeat proteins"/>
    <property type="match status" value="1"/>
</dbReference>
<evidence type="ECO:0000256" key="6">
    <source>
        <dbReference type="SAM" id="MobiDB-lite"/>
    </source>
</evidence>
<dbReference type="PROSITE" id="PS51402">
    <property type="entry name" value="CATALASE_3"/>
    <property type="match status" value="1"/>
</dbReference>
<dbReference type="Gene3D" id="3.30.300.30">
    <property type="match status" value="1"/>
</dbReference>
<dbReference type="InterPro" id="IPR036188">
    <property type="entry name" value="FAD/NAD-bd_sf"/>
</dbReference>
<evidence type="ECO:0000256" key="7">
    <source>
        <dbReference type="SAM" id="Phobius"/>
    </source>
</evidence>
<dbReference type="CDD" id="cd05931">
    <property type="entry name" value="FAAL"/>
    <property type="match status" value="1"/>
</dbReference>
<feature type="transmembrane region" description="Helical" evidence="7">
    <location>
        <begin position="1466"/>
        <end position="1488"/>
    </location>
</feature>
<keyword evidence="3" id="KW-0597">Phosphoprotein</keyword>
<dbReference type="InterPro" id="IPR000873">
    <property type="entry name" value="AMP-dep_synth/lig_dom"/>
</dbReference>
<protein>
    <recommendedName>
        <fullName evidence="8">Carrier domain-containing protein</fullName>
    </recommendedName>
</protein>
<dbReference type="SUPFAM" id="SSF47336">
    <property type="entry name" value="ACP-like"/>
    <property type="match status" value="1"/>
</dbReference>
<dbReference type="SMART" id="SM00823">
    <property type="entry name" value="PKS_PP"/>
    <property type="match status" value="1"/>
</dbReference>
<dbReference type="GO" id="GO:0031177">
    <property type="term" value="F:phosphopantetheine binding"/>
    <property type="evidence" value="ECO:0007669"/>
    <property type="project" value="InterPro"/>
</dbReference>
<dbReference type="InterPro" id="IPR020845">
    <property type="entry name" value="AMP-binding_CS"/>
</dbReference>
<dbReference type="Pfam" id="PF00550">
    <property type="entry name" value="PP-binding"/>
    <property type="match status" value="1"/>
</dbReference>
<evidence type="ECO:0000256" key="2">
    <source>
        <dbReference type="ARBA" id="ARBA00022450"/>
    </source>
</evidence>
<dbReference type="SUPFAM" id="SSF51161">
    <property type="entry name" value="Trimeric LpxA-like enzymes"/>
    <property type="match status" value="3"/>
</dbReference>
<dbReference type="SUPFAM" id="SSF56634">
    <property type="entry name" value="Heme-dependent catalase-like"/>
    <property type="match status" value="1"/>
</dbReference>
<dbReference type="Gene3D" id="3.50.50.60">
    <property type="entry name" value="FAD/NAD(P)-binding domain"/>
    <property type="match status" value="1"/>
</dbReference>
<dbReference type="InterPro" id="IPR009081">
    <property type="entry name" value="PP-bd_ACP"/>
</dbReference>
<dbReference type="InterPro" id="IPR040097">
    <property type="entry name" value="FAAL/FAAC"/>
</dbReference>
<evidence type="ECO:0000313" key="9">
    <source>
        <dbReference type="EMBL" id="KAD5508748.1"/>
    </source>
</evidence>
<keyword evidence="7" id="KW-0472">Membrane</keyword>
<dbReference type="Proteomes" id="UP000326396">
    <property type="component" value="Linkage Group LG16"/>
</dbReference>
<gene>
    <name evidence="9" type="ORF">E3N88_16451</name>
</gene>
<dbReference type="GO" id="GO:0009698">
    <property type="term" value="P:phenylpropanoid metabolic process"/>
    <property type="evidence" value="ECO:0007669"/>
    <property type="project" value="UniProtKB-KW"/>
</dbReference>
<proteinExistence type="predicted"/>
<dbReference type="InterPro" id="IPR036736">
    <property type="entry name" value="ACP-like_sf"/>
</dbReference>
<feature type="transmembrane region" description="Helical" evidence="7">
    <location>
        <begin position="2070"/>
        <end position="2088"/>
    </location>
</feature>
<dbReference type="GO" id="GO:0008610">
    <property type="term" value="P:lipid biosynthetic process"/>
    <property type="evidence" value="ECO:0007669"/>
    <property type="project" value="InterPro"/>
</dbReference>
<dbReference type="InterPro" id="IPR011004">
    <property type="entry name" value="Trimer_LpxA-like_sf"/>
</dbReference>
<dbReference type="Gene3D" id="3.30.70.1990">
    <property type="match status" value="1"/>
</dbReference>
<dbReference type="UniPathway" id="UPA00372">
    <property type="reaction ID" value="UER00547"/>
</dbReference>
<dbReference type="Gene3D" id="3.40.50.12780">
    <property type="entry name" value="N-terminal domain of ligase-like"/>
    <property type="match status" value="1"/>
</dbReference>
<keyword evidence="2" id="KW-0596">Phosphopantetheine</keyword>
<keyword evidence="5" id="KW-0587">Phenylpropanoid metabolism</keyword>
<dbReference type="EMBL" id="SZYD01000008">
    <property type="protein sequence ID" value="KAD5508748.1"/>
    <property type="molecule type" value="Genomic_DNA"/>
</dbReference>
<feature type="transmembrane region" description="Helical" evidence="7">
    <location>
        <begin position="2108"/>
        <end position="2129"/>
    </location>
</feature>
<evidence type="ECO:0000259" key="8">
    <source>
        <dbReference type="PROSITE" id="PS50075"/>
    </source>
</evidence>
<dbReference type="PROSITE" id="PS50075">
    <property type="entry name" value="CARRIER"/>
    <property type="match status" value="1"/>
</dbReference>
<dbReference type="Gene3D" id="1.10.1200.10">
    <property type="entry name" value="ACP-like"/>
    <property type="match status" value="1"/>
</dbReference>
<feature type="region of interest" description="Disordered" evidence="6">
    <location>
        <begin position="1873"/>
        <end position="1896"/>
    </location>
</feature>
<evidence type="ECO:0000313" key="10">
    <source>
        <dbReference type="Proteomes" id="UP000326396"/>
    </source>
</evidence>
<sequence>MFSKMHPCFQPETRIGIIGGGPSGLSAAYALCKLGYSNVTVLEKHHSVGGMCESVDIEGRIYDLGGQVLAGNSAPTIFHLANQVGAETEDLTNHKFATISTSTGTFDDTKLVDDYVSVISLTLKLQDEANATGRIGVHAISNVASDPTLSFLESNGLKSVPKSVAYGFTASGYGFVQDMPYAYIHEFTRTSMAGKIRRFRGGYARVWDEICKRIPVQVYCNARVLTVKRNVHHVSLEVKIGDESGIQVMEFDKLIISGSFPVYGGKTYRSPLETTEEFVNEAMDLSDLEKEVFGKVETIDYYTTVLKIDKLDHIPAGFYYFTEFMDDPSTIGNPVAMQRFYSDTNMFLFWSYGNSVDIVGEQVIKFVVDAIMRGNNFKSIAEMKDGFYDKLENQLQGQLNTFYVGGLMAFELTERNSSYAFGLVLKHFASNDLELSFPYVKRLFTMKSDNCSWISKQLNEAPGVEFPDISSIDGYLRHWGNHDLIANKTLYTWINDKGETTSQRTYKELDNNASYIARKLLTNKKPVIEPGDRVLLVYIPGLEFMDAFFGCLRARVIPVPVIPPDPSQTGGQPLLHIENIAKRTKAVAILSTFGYHIYVKANSAKNKIMLTGKRKNSGSWPNLPWLHTDSWIKNSTGCHISYDDVSILVKESQVLPKDLCFLQFTSGSTGDAKGVMLTHSGLIHNVKLMRKVYKSTSNTVTVSWLPQYHDMGLIGGLLTTLVSGGTAILFSPITFIKNPLLWLQTMSKFQATHSAGPNFAFELLIRRLVSKKEKIMKLDLSSMVFLMVAAEPVRSKTLKKFIELTRDFGLSQEVMAPGYGMAENSVYVSCAYGLGEPIFQDWHGRICCGYVGPNDADVDIRIVDPETREEHVECGKEGEVWISSPSAGAGYWGLEELTQKTFRNKIQGHMGKTYIRSGDLGRIINGKLFITGRIKDLIIVGGRNIYASDVEKTVESSSEFIRPGCCAVVGVPEEILLDKGIKIPENPDQTGLVVIAEIKGNKLPLKETIDNIQTIVAEEHGITIASVVLIKERTICKTTSGKIRRFECLKQFTDGRLQVIEATQPAIQNTNDTNLGLSKQEIIHFLKKLLSDQTGISTASISVTESLANYGIDSIGVVRAAQKLSGFLGVPVGAIDIFTATCIDDLADFAEDLLRKSFPEISKLPSDFSHKKPIFVKIPLKVSLTRKFGIWVLHLLGLVYISFLLMIPIYLSVSAFTNLILNNSKLIYLGPCFGYIKSVTFAPVIWMFYIMSTCITVAVFGNSFLQPNYGLTPDISIWSIDFVKWWTLYKALEVISRVHAVHLKGTVFARLWFEMLGAKIGSSVGLDSVDITDPYLVTIGDGAVVSEGALIQSHEVKNGVLSLQPIRIGEKACVGPYAVLQKGSVVNDGIEVPALQTCKDGQCEFKMPKIPKVEQGIELKDNKSGWLEPFYHILGIYMVGFLSCLSAAISYSLYHWLLQKPHSLHHLSFLCLCASVHWLPFNVIAYIIIFKDVPATPLTFSITIALGYLTHGIILTFLTSILHRSLSRAKLENHMVMWFCHRLTTSLHLKFAKFLSGTEAFCVYLRALGAKIGNHCSIRAINPIINPELVSIGDGVHLGDFSRIVPGFYNSNGYISGPVKVEDNSVIGSQGLVLPGSVVESNVILGALSVAPVNSTLQTGGVFVGSQNPIMVKNLTHRLDDRIEEMDEKYKKVLGNLAANFASATLKVKSRYFHRIGAAGRGTLRVYETILGFSGHKIFSPGKCYPVIIRHSNCLSSDDDARLDPRGAAIRILSNESDSKSSILDLTLKTGKAFHARTIGDFATWLVCGAAAREEHVKHAPHIRDAMWDSLRNANSYAELHYYSNICRLFRFEDGTEMYVKFKLRPFDETIDEDSGKVEPTGILPPETGAIPRDENDKRPLLFLEDDFKSRVNSREHVRYVLQLQSRPVPNDEVVRESVLDCTKPWDELEFPYVEVGEITINQVLTSEESGNLEFNPFLKCHEIDVIRATSCSHSASMDHGRSVVYSICQHLRNNKPLPESWRSFLEHSDVKVDLSGCPMATRIEKNGAQKVTLARPWYKNLWMMSGQPLLQIIMPYFLMGMVIFTPLKMVLYLKSHDVSPLHWLIPSFWFGSGILAGLVCGLAKWVLVGKKKEGETVMIWSPGVYLDTIWQAIRTLVGEYFMEMTSGSVVFGLWMNIMGSDIAWDNGAYVDSMGAVLNPEMVTVEPYGSVGREALLFGHIYEGEGGKVKFGKIKVKEAGFVGTRAMVMPGVVVENEGNLAALSVAMKEEIIT</sequence>
<dbReference type="OrthoDB" id="69964at2759"/>
<dbReference type="Gene3D" id="1.10.405.20">
    <property type="match status" value="1"/>
</dbReference>
<dbReference type="InterPro" id="IPR045851">
    <property type="entry name" value="AMP-bd_C_sf"/>
</dbReference>
<evidence type="ECO:0000256" key="3">
    <source>
        <dbReference type="ARBA" id="ARBA00022553"/>
    </source>
</evidence>
<dbReference type="Pfam" id="PF00501">
    <property type="entry name" value="AMP-binding"/>
    <property type="match status" value="1"/>
</dbReference>
<dbReference type="PANTHER" id="PTHR22754">
    <property type="entry name" value="DISCO-INTERACTING PROTEIN 2 DIP2 -RELATED"/>
    <property type="match status" value="1"/>
</dbReference>
<dbReference type="PROSITE" id="PS00455">
    <property type="entry name" value="AMP_BINDING"/>
    <property type="match status" value="1"/>
</dbReference>
<name>A0A5N6P049_9ASTR</name>
<feature type="transmembrane region" description="Helical" evidence="7">
    <location>
        <begin position="1188"/>
        <end position="1221"/>
    </location>
</feature>
<keyword evidence="10" id="KW-1185">Reference proteome</keyword>
<keyword evidence="7" id="KW-0812">Transmembrane</keyword>
<feature type="domain" description="Carrier" evidence="8">
    <location>
        <begin position="1080"/>
        <end position="1154"/>
    </location>
</feature>
<comment type="pathway">
    <text evidence="1">Phytoalexin biosynthesis; 3,4',5-trihydroxystilbene biosynthesis; 3,4',5-trihydroxystilbene from trans-4-coumarate: step 1/2.</text>
</comment>
<keyword evidence="7" id="KW-1133">Transmembrane helix</keyword>
<comment type="caution">
    <text evidence="9">The sequence shown here is derived from an EMBL/GenBank/DDBJ whole genome shotgun (WGS) entry which is preliminary data.</text>
</comment>
<evidence type="ECO:0000256" key="1">
    <source>
        <dbReference type="ARBA" id="ARBA00004930"/>
    </source>
</evidence>
<dbReference type="GO" id="GO:0006979">
    <property type="term" value="P:response to oxidative stress"/>
    <property type="evidence" value="ECO:0007669"/>
    <property type="project" value="InterPro"/>
</dbReference>
<keyword evidence="4" id="KW-0436">Ligase</keyword>
<feature type="transmembrane region" description="Helical" evidence="7">
    <location>
        <begin position="1500"/>
        <end position="1522"/>
    </location>
</feature>
<evidence type="ECO:0000256" key="5">
    <source>
        <dbReference type="ARBA" id="ARBA00023051"/>
    </source>
</evidence>
<evidence type="ECO:0000256" key="4">
    <source>
        <dbReference type="ARBA" id="ARBA00022598"/>
    </source>
</evidence>
<dbReference type="SUPFAM" id="SSF51905">
    <property type="entry name" value="FAD/NAD(P)-binding domain"/>
    <property type="match status" value="1"/>
</dbReference>
<feature type="transmembrane region" description="Helical" evidence="7">
    <location>
        <begin position="1430"/>
        <end position="1454"/>
    </location>
</feature>
<dbReference type="GO" id="GO:0016874">
    <property type="term" value="F:ligase activity"/>
    <property type="evidence" value="ECO:0007669"/>
    <property type="project" value="UniProtKB-KW"/>
</dbReference>
<reference evidence="9 10" key="1">
    <citation type="submission" date="2019-05" db="EMBL/GenBank/DDBJ databases">
        <title>Mikania micrantha, genome provides insights into the molecular mechanism of rapid growth.</title>
        <authorList>
            <person name="Liu B."/>
        </authorList>
    </citation>
    <scope>NUCLEOTIDE SEQUENCE [LARGE SCALE GENOMIC DNA]</scope>
    <source>
        <strain evidence="9">NLD-2019</strain>
        <tissue evidence="9">Leaf</tissue>
    </source>
</reference>
<dbReference type="InterPro" id="IPR018028">
    <property type="entry name" value="Catalase"/>
</dbReference>
<accession>A0A5N6P049</accession>
<dbReference type="SUPFAM" id="SSF56801">
    <property type="entry name" value="Acetyl-CoA synthetase-like"/>
    <property type="match status" value="1"/>
</dbReference>
<dbReference type="Gene3D" id="2.40.180.10">
    <property type="entry name" value="Catalase core domain"/>
    <property type="match status" value="1"/>
</dbReference>
<dbReference type="Pfam" id="PF01593">
    <property type="entry name" value="Amino_oxidase"/>
    <property type="match status" value="1"/>
</dbReference>